<gene>
    <name evidence="2" type="ORF">CYNAS_LOCUS2879</name>
</gene>
<accession>A0AA36DPB2</accession>
<sequence length="96" mass="10852">MRGFLQRNSQKQSPKGNSKRPVHMLCLPNYVAALQLFADEVASNAIAMGDLQQLRPLAEKMEKATDKIKLWGAIGQVYADYCMLKTMDDEEDSEEM</sequence>
<dbReference type="Proteomes" id="UP001176961">
    <property type="component" value="Unassembled WGS sequence"/>
</dbReference>
<feature type="region of interest" description="Disordered" evidence="1">
    <location>
        <begin position="1"/>
        <end position="21"/>
    </location>
</feature>
<dbReference type="AlphaFoldDB" id="A0AA36DPB2"/>
<keyword evidence="3" id="KW-1185">Reference proteome</keyword>
<evidence type="ECO:0000313" key="3">
    <source>
        <dbReference type="Proteomes" id="UP001176961"/>
    </source>
</evidence>
<proteinExistence type="predicted"/>
<evidence type="ECO:0000313" key="2">
    <source>
        <dbReference type="EMBL" id="CAJ0590896.1"/>
    </source>
</evidence>
<comment type="caution">
    <text evidence="2">The sequence shown here is derived from an EMBL/GenBank/DDBJ whole genome shotgun (WGS) entry which is preliminary data.</text>
</comment>
<name>A0AA36DPB2_CYLNA</name>
<organism evidence="2 3">
    <name type="scientific">Cylicocyclus nassatus</name>
    <name type="common">Nematode worm</name>
    <dbReference type="NCBI Taxonomy" id="53992"/>
    <lineage>
        <taxon>Eukaryota</taxon>
        <taxon>Metazoa</taxon>
        <taxon>Ecdysozoa</taxon>
        <taxon>Nematoda</taxon>
        <taxon>Chromadorea</taxon>
        <taxon>Rhabditida</taxon>
        <taxon>Rhabditina</taxon>
        <taxon>Rhabditomorpha</taxon>
        <taxon>Strongyloidea</taxon>
        <taxon>Strongylidae</taxon>
        <taxon>Cylicocyclus</taxon>
    </lineage>
</organism>
<dbReference type="EMBL" id="CATQJL010000001">
    <property type="protein sequence ID" value="CAJ0590896.1"/>
    <property type="molecule type" value="Genomic_DNA"/>
</dbReference>
<evidence type="ECO:0000256" key="1">
    <source>
        <dbReference type="SAM" id="MobiDB-lite"/>
    </source>
</evidence>
<feature type="compositionally biased region" description="Polar residues" evidence="1">
    <location>
        <begin position="1"/>
        <end position="16"/>
    </location>
</feature>
<reference evidence="2" key="1">
    <citation type="submission" date="2023-07" db="EMBL/GenBank/DDBJ databases">
        <authorList>
            <consortium name="CYATHOMIX"/>
        </authorList>
    </citation>
    <scope>NUCLEOTIDE SEQUENCE</scope>
    <source>
        <strain evidence="2">N/A</strain>
    </source>
</reference>
<protein>
    <submittedName>
        <fullName evidence="2">Uncharacterized protein</fullName>
    </submittedName>
</protein>